<keyword evidence="3" id="KW-1185">Reference proteome</keyword>
<dbReference type="SUPFAM" id="SSF53448">
    <property type="entry name" value="Nucleotide-diphospho-sugar transferases"/>
    <property type="match status" value="1"/>
</dbReference>
<dbReference type="CDD" id="cd02524">
    <property type="entry name" value="G1P_cytidylyltransferase"/>
    <property type="match status" value="1"/>
</dbReference>
<dbReference type="InterPro" id="IPR046981">
    <property type="entry name" value="G1P_cyt_trans"/>
</dbReference>
<dbReference type="InterPro" id="IPR029044">
    <property type="entry name" value="Nucleotide-diphossugar_trans"/>
</dbReference>
<dbReference type="NCBIfam" id="TIGR02623">
    <property type="entry name" value="G1P_cyt_trans"/>
    <property type="match status" value="1"/>
</dbReference>
<evidence type="ECO:0000313" key="3">
    <source>
        <dbReference type="Proteomes" id="UP000006546"/>
    </source>
</evidence>
<dbReference type="RefSeq" id="WP_013757963.1">
    <property type="nucleotide sequence ID" value="NC_015500.1"/>
</dbReference>
<dbReference type="Proteomes" id="UP000006546">
    <property type="component" value="Chromosome"/>
</dbReference>
<evidence type="ECO:0000259" key="1">
    <source>
        <dbReference type="Pfam" id="PF00483"/>
    </source>
</evidence>
<dbReference type="KEGG" id="tbe:Trebr_0808"/>
<dbReference type="Pfam" id="PF00483">
    <property type="entry name" value="NTP_transferase"/>
    <property type="match status" value="1"/>
</dbReference>
<dbReference type="EMBL" id="CP002696">
    <property type="protein sequence ID" value="AEE16244.1"/>
    <property type="molecule type" value="Genomic_DNA"/>
</dbReference>
<dbReference type="Gene3D" id="3.90.550.10">
    <property type="entry name" value="Spore Coat Polysaccharide Biosynthesis Protein SpsA, Chain A"/>
    <property type="match status" value="1"/>
</dbReference>
<reference evidence="3" key="1">
    <citation type="submission" date="2011-04" db="EMBL/GenBank/DDBJ databases">
        <title>The complete genome of Treponema brennaborense DSM 12168.</title>
        <authorList>
            <person name="Lucas S."/>
            <person name="Han J."/>
            <person name="Lapidus A."/>
            <person name="Bruce D."/>
            <person name="Goodwin L."/>
            <person name="Pitluck S."/>
            <person name="Peters L."/>
            <person name="Kyrpides N."/>
            <person name="Mavromatis K."/>
            <person name="Ivanova N."/>
            <person name="Mikhailova N."/>
            <person name="Pagani I."/>
            <person name="Teshima H."/>
            <person name="Detter J.C."/>
            <person name="Tapia R."/>
            <person name="Han C."/>
            <person name="Land M."/>
            <person name="Hauser L."/>
            <person name="Markowitz V."/>
            <person name="Cheng J.-F."/>
            <person name="Hugenholtz P."/>
            <person name="Woyke T."/>
            <person name="Wu D."/>
            <person name="Gronow S."/>
            <person name="Wellnitz S."/>
            <person name="Brambilla E."/>
            <person name="Klenk H.-P."/>
            <person name="Eisen J.A."/>
        </authorList>
    </citation>
    <scope>NUCLEOTIDE SEQUENCE [LARGE SCALE GENOMIC DNA]</scope>
    <source>
        <strain evidence="3">DSM 12168 / CIP 105900 / DD5/3</strain>
    </source>
</reference>
<keyword evidence="2" id="KW-0808">Transferase</keyword>
<dbReference type="HOGENOM" id="CLU_029499_10_0_12"/>
<name>F4LIR9_TREBD</name>
<dbReference type="InterPro" id="IPR005835">
    <property type="entry name" value="NTP_transferase_dom"/>
</dbReference>
<evidence type="ECO:0000313" key="2">
    <source>
        <dbReference type="EMBL" id="AEE16244.1"/>
    </source>
</evidence>
<dbReference type="eggNOG" id="COG1208">
    <property type="taxonomic scope" value="Bacteria"/>
</dbReference>
<dbReference type="AlphaFoldDB" id="F4LIR9"/>
<protein>
    <submittedName>
        <fullName evidence="2">Glucose-1-phosphate cytidylyltransferase</fullName>
        <ecNumber evidence="2">2.7.7.33</ecNumber>
    </submittedName>
</protein>
<dbReference type="STRING" id="906968.Trebr_0808"/>
<gene>
    <name evidence="2" type="ordered locus">Trebr_0808</name>
</gene>
<feature type="domain" description="Nucleotidyl transferase" evidence="1">
    <location>
        <begin position="3"/>
        <end position="230"/>
    </location>
</feature>
<dbReference type="EC" id="2.7.7.33" evidence="2"/>
<keyword evidence="2" id="KW-0548">Nucleotidyltransferase</keyword>
<sequence length="264" mass="30268">MQTLILAGGMGTRLGEETKLIPKPMVEIGGYPILWHIMKIYSQYGYNDFIILTGYKGHVIKDYFLNYYNRYSDMTIDMSNNDVQIHKVRSEPWKVTMLYTGLDTLTAGRICRAKKYIGDEPFMLTYGDGVSDVNIEKLVDSHAASGKLVTLTAVKPEGRFGALAIEDDGIIRQFQEKPSDAWINGGFFVCENKALDYIPSDAHNVMWERDPLQNIAKDGQLHAFRHNGFWHPMDMLKDKDDLNKLWSTEKAPWDIWGHFTNRGY</sequence>
<dbReference type="OrthoDB" id="9801899at2"/>
<dbReference type="InterPro" id="IPR013446">
    <property type="entry name" value="G1P_cyt_trans-like"/>
</dbReference>
<dbReference type="GO" id="GO:0047343">
    <property type="term" value="F:glucose-1-phosphate cytidylyltransferase activity"/>
    <property type="evidence" value="ECO:0007669"/>
    <property type="project" value="UniProtKB-EC"/>
</dbReference>
<accession>F4LIR9</accession>
<dbReference type="PANTHER" id="PTHR47183:SF1">
    <property type="entry name" value="GLUCOSE-1-PHOSPHATE CYTIDYLYLTRANSFERASE"/>
    <property type="match status" value="1"/>
</dbReference>
<dbReference type="GO" id="GO:0009243">
    <property type="term" value="P:O antigen biosynthetic process"/>
    <property type="evidence" value="ECO:0007669"/>
    <property type="project" value="InterPro"/>
</dbReference>
<dbReference type="PANTHER" id="PTHR47183">
    <property type="entry name" value="GLUCOSE-1-PHOSPHATE CYTIDYLYLTRANSFERASE-RELATED"/>
    <property type="match status" value="1"/>
</dbReference>
<organism evidence="2 3">
    <name type="scientific">Treponema brennaborense (strain DSM 12168 / CIP 105900 / DD5/3)</name>
    <dbReference type="NCBI Taxonomy" id="906968"/>
    <lineage>
        <taxon>Bacteria</taxon>
        <taxon>Pseudomonadati</taxon>
        <taxon>Spirochaetota</taxon>
        <taxon>Spirochaetia</taxon>
        <taxon>Spirochaetales</taxon>
        <taxon>Treponemataceae</taxon>
        <taxon>Treponema</taxon>
    </lineage>
</organism>
<proteinExistence type="predicted"/>